<dbReference type="GO" id="GO:0016829">
    <property type="term" value="F:lyase activity"/>
    <property type="evidence" value="ECO:0007669"/>
    <property type="project" value="InterPro"/>
</dbReference>
<dbReference type="InterPro" id="IPR001597">
    <property type="entry name" value="ArAA_b-elim_lyase/Thr_aldolase"/>
</dbReference>
<organism evidence="5 6">
    <name type="scientific">Mogibacterium timidum</name>
    <dbReference type="NCBI Taxonomy" id="35519"/>
    <lineage>
        <taxon>Bacteria</taxon>
        <taxon>Bacillati</taxon>
        <taxon>Bacillota</taxon>
        <taxon>Clostridia</taxon>
        <taxon>Peptostreptococcales</taxon>
        <taxon>Anaerovoracaceae</taxon>
        <taxon>Mogibacterium</taxon>
    </lineage>
</organism>
<dbReference type="RefSeq" id="WP_009644131.1">
    <property type="nucleotide sequence ID" value="NZ_CAUUGE010000001.1"/>
</dbReference>
<dbReference type="GO" id="GO:0008483">
    <property type="term" value="F:transaminase activity"/>
    <property type="evidence" value="ECO:0007669"/>
    <property type="project" value="UniProtKB-KW"/>
</dbReference>
<gene>
    <name evidence="5" type="ORF">HW270_06585</name>
</gene>
<reference evidence="5 6" key="1">
    <citation type="submission" date="2020-06" db="EMBL/GenBank/DDBJ databases">
        <title>Mogibacterium timidum strain W9173 genomic sequence.</title>
        <authorList>
            <person name="Wade W.G."/>
            <person name="Johnston C.D."/>
            <person name="Chen T."/>
            <person name="Dewhirst F.E."/>
        </authorList>
    </citation>
    <scope>NUCLEOTIDE SEQUENCE [LARGE SCALE GENOMIC DNA]</scope>
    <source>
        <strain evidence="5 6">W9173</strain>
    </source>
</reference>
<dbReference type="AlphaFoldDB" id="A0A7Y8VSC2"/>
<dbReference type="EMBL" id="JABXYR010000002">
    <property type="protein sequence ID" value="NWO23728.1"/>
    <property type="molecule type" value="Genomic_DNA"/>
</dbReference>
<dbReference type="InterPro" id="IPR015422">
    <property type="entry name" value="PyrdxlP-dep_Trfase_small"/>
</dbReference>
<name>A0A7Y8VSC2_9FIRM</name>
<dbReference type="PANTHER" id="PTHR48097:SF5">
    <property type="entry name" value="LOW SPECIFICITY L-THREONINE ALDOLASE"/>
    <property type="match status" value="1"/>
</dbReference>
<comment type="similarity">
    <text evidence="2">Belongs to the threonine aldolase family.</text>
</comment>
<keyword evidence="6" id="KW-1185">Reference proteome</keyword>
<accession>A0A7Y8VSC2</accession>
<dbReference type="PANTHER" id="PTHR48097">
    <property type="entry name" value="L-THREONINE ALDOLASE-RELATED"/>
    <property type="match status" value="1"/>
</dbReference>
<keyword evidence="5" id="KW-0808">Transferase</keyword>
<dbReference type="InterPro" id="IPR015424">
    <property type="entry name" value="PyrdxlP-dep_Trfase"/>
</dbReference>
<evidence type="ECO:0000256" key="3">
    <source>
        <dbReference type="ARBA" id="ARBA00022898"/>
    </source>
</evidence>
<feature type="domain" description="Aromatic amino acid beta-eliminating lyase/threonine aldolase" evidence="4">
    <location>
        <begin position="24"/>
        <end position="238"/>
    </location>
</feature>
<dbReference type="SUPFAM" id="SSF53383">
    <property type="entry name" value="PLP-dependent transferases"/>
    <property type="match status" value="1"/>
</dbReference>
<sequence>MIKFDNDYSKSAHPVILDVLTQDAKNSHTGYGLDTWCKRATAEIRRATGSPTADVHYLVGGTQTNMTIIDIALRSFEGVIAADTGHINVHEAGAIEYTGHKVIALPSKDGKITAAQVREEGRLNENNPTPGHVVEPKMVYISQPNELGMLYSRSELEEIYSVCQDCGFYLFVDGARLSYALASPANDVNLECLAHNCDVFYIGGTKCGALMGEAIAIVNDELKPHFFSYQKQHGALLAKGWLLGLQFYTLIKDDLYTEIASPAVKMALQVKEAMLARGVEVAVDSPTNQQFFILSDEQIAALNGKYLLSEIENVDENHKCMRLCTAWYTSQEDVDALIRDINNLY</sequence>
<dbReference type="InterPro" id="IPR015421">
    <property type="entry name" value="PyrdxlP-dep_Trfase_major"/>
</dbReference>
<proteinExistence type="inferred from homology"/>
<protein>
    <submittedName>
        <fullName evidence="5">Aminotransferase class I/II-fold pyridoxal phosphate-dependent enzyme</fullName>
    </submittedName>
</protein>
<evidence type="ECO:0000259" key="4">
    <source>
        <dbReference type="Pfam" id="PF01212"/>
    </source>
</evidence>
<keyword evidence="5" id="KW-0032">Aminotransferase</keyword>
<comment type="cofactor">
    <cofactor evidence="1">
        <name>pyridoxal 5'-phosphate</name>
        <dbReference type="ChEBI" id="CHEBI:597326"/>
    </cofactor>
</comment>
<evidence type="ECO:0000256" key="1">
    <source>
        <dbReference type="ARBA" id="ARBA00001933"/>
    </source>
</evidence>
<dbReference type="Pfam" id="PF01212">
    <property type="entry name" value="Beta_elim_lyase"/>
    <property type="match status" value="1"/>
</dbReference>
<dbReference type="Gene3D" id="3.90.1150.10">
    <property type="entry name" value="Aspartate Aminotransferase, domain 1"/>
    <property type="match status" value="1"/>
</dbReference>
<dbReference type="Gene3D" id="3.40.640.10">
    <property type="entry name" value="Type I PLP-dependent aspartate aminotransferase-like (Major domain)"/>
    <property type="match status" value="1"/>
</dbReference>
<keyword evidence="3" id="KW-0663">Pyridoxal phosphate</keyword>
<evidence type="ECO:0000313" key="5">
    <source>
        <dbReference type="EMBL" id="NWO23728.1"/>
    </source>
</evidence>
<comment type="caution">
    <text evidence="5">The sequence shown here is derived from an EMBL/GenBank/DDBJ whole genome shotgun (WGS) entry which is preliminary data.</text>
</comment>
<dbReference type="GO" id="GO:0006520">
    <property type="term" value="P:amino acid metabolic process"/>
    <property type="evidence" value="ECO:0007669"/>
    <property type="project" value="InterPro"/>
</dbReference>
<evidence type="ECO:0000313" key="6">
    <source>
        <dbReference type="Proteomes" id="UP000526307"/>
    </source>
</evidence>
<evidence type="ECO:0000256" key="2">
    <source>
        <dbReference type="ARBA" id="ARBA00006966"/>
    </source>
</evidence>
<dbReference type="Proteomes" id="UP000526307">
    <property type="component" value="Unassembled WGS sequence"/>
</dbReference>